<dbReference type="GO" id="GO:0000977">
    <property type="term" value="F:RNA polymerase II transcription regulatory region sequence-specific DNA binding"/>
    <property type="evidence" value="ECO:0007669"/>
    <property type="project" value="TreeGrafter"/>
</dbReference>
<comment type="similarity">
    <text evidence="2">Belongs to the bZIP family.</text>
</comment>
<evidence type="ECO:0000259" key="8">
    <source>
        <dbReference type="PROSITE" id="PS50217"/>
    </source>
</evidence>
<sequence>MAAPFSGEDLIKRSILSSILGLKIKAPRFNYQPEACASSSRTPYPRPVNYDQPCSSKTILNQSEVVVEQEGGCVYPDSQHHQTNHYINYEEFQGGDQTLSEQLAEGLFWLHRKLSSHPNLRLILDLLLKIFTRRLCVSVNTLNSKLNQRQYLRMHTSIAVFEHDHLAVLPVVASQELQQRSTDYSNSSSTLLNLVNEIPLPRPTQNICVQCHHAIAPKMLYRIESAATQDQLAEQQEDAQKIVEPQLVAFEHLKEASIGPVSLEEFVKMVVLAVKEAGGLSKSTKERIETPEEILQRKRLQNNEAAARYRRRQKEARLAGENEITGLIDRNKELREEIQEMQKQIDIIKSKFAVNLPPKHY</sequence>
<dbReference type="AlphaFoldDB" id="A0A915DXC1"/>
<feature type="coiled-coil region" evidence="7">
    <location>
        <begin position="324"/>
        <end position="351"/>
    </location>
</feature>
<dbReference type="SUPFAM" id="SSF57959">
    <property type="entry name" value="Leucine zipper domain"/>
    <property type="match status" value="1"/>
</dbReference>
<evidence type="ECO:0000256" key="3">
    <source>
        <dbReference type="ARBA" id="ARBA00023015"/>
    </source>
</evidence>
<dbReference type="PANTHER" id="PTHR13044">
    <property type="entry name" value="ACTIVATING TRANSCRIPTION FACTOR ATF 4/5"/>
    <property type="match status" value="1"/>
</dbReference>
<keyword evidence="7" id="KW-0175">Coiled coil</keyword>
<dbReference type="CDD" id="cd14692">
    <property type="entry name" value="bZIP_ATF4"/>
    <property type="match status" value="1"/>
</dbReference>
<evidence type="ECO:0000313" key="10">
    <source>
        <dbReference type="WBParaSite" id="jg23726"/>
    </source>
</evidence>
<keyword evidence="4" id="KW-0238">DNA-binding</keyword>
<comment type="subcellular location">
    <subcellularLocation>
        <location evidence="1">Nucleus</location>
    </subcellularLocation>
</comment>
<keyword evidence="3" id="KW-0805">Transcription regulation</keyword>
<keyword evidence="6" id="KW-0539">Nucleus</keyword>
<dbReference type="InterPro" id="IPR004827">
    <property type="entry name" value="bZIP"/>
</dbReference>
<evidence type="ECO:0000256" key="6">
    <source>
        <dbReference type="ARBA" id="ARBA00023242"/>
    </source>
</evidence>
<dbReference type="GO" id="GO:0001228">
    <property type="term" value="F:DNA-binding transcription activator activity, RNA polymerase II-specific"/>
    <property type="evidence" value="ECO:0007669"/>
    <property type="project" value="TreeGrafter"/>
</dbReference>
<dbReference type="PANTHER" id="PTHR13044:SF40">
    <property type="entry name" value="TRANSCRIPTION FACTOR ZIP-3"/>
    <property type="match status" value="1"/>
</dbReference>
<keyword evidence="9" id="KW-1185">Reference proteome</keyword>
<organism evidence="9 10">
    <name type="scientific">Ditylenchus dipsaci</name>
    <dbReference type="NCBI Taxonomy" id="166011"/>
    <lineage>
        <taxon>Eukaryota</taxon>
        <taxon>Metazoa</taxon>
        <taxon>Ecdysozoa</taxon>
        <taxon>Nematoda</taxon>
        <taxon>Chromadorea</taxon>
        <taxon>Rhabditida</taxon>
        <taxon>Tylenchina</taxon>
        <taxon>Tylenchomorpha</taxon>
        <taxon>Sphaerularioidea</taxon>
        <taxon>Anguinidae</taxon>
        <taxon>Anguininae</taxon>
        <taxon>Ditylenchus</taxon>
    </lineage>
</organism>
<dbReference type="InterPro" id="IPR046347">
    <property type="entry name" value="bZIP_sf"/>
</dbReference>
<protein>
    <submittedName>
        <fullName evidence="10">BZIP domain-containing protein</fullName>
    </submittedName>
</protein>
<feature type="domain" description="BZIP" evidence="8">
    <location>
        <begin position="292"/>
        <end position="355"/>
    </location>
</feature>
<evidence type="ECO:0000256" key="4">
    <source>
        <dbReference type="ARBA" id="ARBA00023125"/>
    </source>
</evidence>
<evidence type="ECO:0000256" key="2">
    <source>
        <dbReference type="ARBA" id="ARBA00007163"/>
    </source>
</evidence>
<evidence type="ECO:0000256" key="5">
    <source>
        <dbReference type="ARBA" id="ARBA00023163"/>
    </source>
</evidence>
<dbReference type="SMART" id="SM00338">
    <property type="entry name" value="BRLZ"/>
    <property type="match status" value="1"/>
</dbReference>
<dbReference type="WBParaSite" id="jg23726">
    <property type="protein sequence ID" value="jg23726"/>
    <property type="gene ID" value="jg23726"/>
</dbReference>
<keyword evidence="5" id="KW-0804">Transcription</keyword>
<dbReference type="GO" id="GO:0005634">
    <property type="term" value="C:nucleus"/>
    <property type="evidence" value="ECO:0007669"/>
    <property type="project" value="UniProtKB-SubCell"/>
</dbReference>
<name>A0A915DXC1_9BILA</name>
<dbReference type="Gene3D" id="1.20.5.170">
    <property type="match status" value="1"/>
</dbReference>
<evidence type="ECO:0000313" key="9">
    <source>
        <dbReference type="Proteomes" id="UP000887574"/>
    </source>
</evidence>
<proteinExistence type="inferred from homology"/>
<evidence type="ECO:0000256" key="1">
    <source>
        <dbReference type="ARBA" id="ARBA00004123"/>
    </source>
</evidence>
<dbReference type="Pfam" id="PF07716">
    <property type="entry name" value="bZIP_2"/>
    <property type="match status" value="1"/>
</dbReference>
<dbReference type="PROSITE" id="PS50217">
    <property type="entry name" value="BZIP"/>
    <property type="match status" value="1"/>
</dbReference>
<accession>A0A915DXC1</accession>
<reference evidence="10" key="1">
    <citation type="submission" date="2022-11" db="UniProtKB">
        <authorList>
            <consortium name="WormBaseParasite"/>
        </authorList>
    </citation>
    <scope>IDENTIFICATION</scope>
</reference>
<dbReference type="PROSITE" id="PS00036">
    <property type="entry name" value="BZIP_BASIC"/>
    <property type="match status" value="1"/>
</dbReference>
<evidence type="ECO:0000256" key="7">
    <source>
        <dbReference type="SAM" id="Coils"/>
    </source>
</evidence>
<dbReference type="Proteomes" id="UP000887574">
    <property type="component" value="Unplaced"/>
</dbReference>